<dbReference type="PROSITE" id="PS00095">
    <property type="entry name" value="C5_MTASE_2"/>
    <property type="match status" value="1"/>
</dbReference>
<evidence type="ECO:0000256" key="3">
    <source>
        <dbReference type="ARBA" id="ARBA00022691"/>
    </source>
</evidence>
<dbReference type="InterPro" id="IPR050390">
    <property type="entry name" value="C5-Methyltransferase"/>
</dbReference>
<evidence type="ECO:0000256" key="7">
    <source>
        <dbReference type="RuleBase" id="RU000416"/>
    </source>
</evidence>
<dbReference type="GO" id="GO:0009307">
    <property type="term" value="P:DNA restriction-modification system"/>
    <property type="evidence" value="ECO:0007669"/>
    <property type="project" value="UniProtKB-KW"/>
</dbReference>
<evidence type="ECO:0000313" key="10">
    <source>
        <dbReference type="Proteomes" id="UP000222296"/>
    </source>
</evidence>
<dbReference type="InterPro" id="IPR001525">
    <property type="entry name" value="C5_MeTfrase"/>
</dbReference>
<dbReference type="SUPFAM" id="SSF53335">
    <property type="entry name" value="S-adenosyl-L-methionine-dependent methyltransferases"/>
    <property type="match status" value="1"/>
</dbReference>
<evidence type="ECO:0000313" key="9">
    <source>
        <dbReference type="EMBL" id="QDY96310.1"/>
    </source>
</evidence>
<dbReference type="GO" id="GO:0044027">
    <property type="term" value="P:negative regulation of gene expression via chromosomal CpG island methylation"/>
    <property type="evidence" value="ECO:0007669"/>
    <property type="project" value="TreeGrafter"/>
</dbReference>
<dbReference type="Gene3D" id="3.90.120.10">
    <property type="entry name" value="DNA Methylase, subunit A, domain 2"/>
    <property type="match status" value="1"/>
</dbReference>
<gene>
    <name evidence="9" type="primary">dcm</name>
    <name evidence="9" type="ORF">CG010_019270</name>
</gene>
<dbReference type="EC" id="2.1.1.37" evidence="8"/>
<dbReference type="NCBIfam" id="TIGR00675">
    <property type="entry name" value="dcm"/>
    <property type="match status" value="1"/>
</dbReference>
<comment type="similarity">
    <text evidence="6 7">Belongs to the class I-like SAM-binding methyltransferase superfamily. C5-methyltransferase family.</text>
</comment>
<dbReference type="Proteomes" id="UP000222296">
    <property type="component" value="Chromosome Linear"/>
</dbReference>
<dbReference type="RefSeq" id="WP_099086256.1">
    <property type="nucleotide sequence ID" value="NZ_CP042275.2"/>
</dbReference>
<dbReference type="AlphaFoldDB" id="A0AAP9E7B3"/>
<reference evidence="9 10" key="1">
    <citation type="journal article" date="2017" name="Genome Announc.">
        <title>Draft Genome Sequence of Agrobacterium tumefaciens Biovar 1 Strain 186, Isolated from Walnut.</title>
        <authorList>
            <person name="Poret-Peterson A.T."/>
            <person name="Bhatnagar S."/>
            <person name="McClean A.E."/>
            <person name="Kluepfel D.A."/>
        </authorList>
    </citation>
    <scope>NUCLEOTIDE SEQUENCE [LARGE SCALE GENOMIC DNA]</scope>
    <source>
        <strain evidence="9 10">186</strain>
    </source>
</reference>
<dbReference type="PANTHER" id="PTHR10629">
    <property type="entry name" value="CYTOSINE-SPECIFIC METHYLTRANSFERASE"/>
    <property type="match status" value="1"/>
</dbReference>
<dbReference type="InterPro" id="IPR029063">
    <property type="entry name" value="SAM-dependent_MTases_sf"/>
</dbReference>
<evidence type="ECO:0000256" key="5">
    <source>
        <dbReference type="ARBA" id="ARBA00047422"/>
    </source>
</evidence>
<accession>A0AAP9E7B3</accession>
<evidence type="ECO:0000256" key="1">
    <source>
        <dbReference type="ARBA" id="ARBA00022603"/>
    </source>
</evidence>
<dbReference type="PRINTS" id="PR00105">
    <property type="entry name" value="C5METTRFRASE"/>
</dbReference>
<organism evidence="9 10">
    <name type="scientific">Agrobacterium tumefaciens</name>
    <dbReference type="NCBI Taxonomy" id="358"/>
    <lineage>
        <taxon>Bacteria</taxon>
        <taxon>Pseudomonadati</taxon>
        <taxon>Pseudomonadota</taxon>
        <taxon>Alphaproteobacteria</taxon>
        <taxon>Hyphomicrobiales</taxon>
        <taxon>Rhizobiaceae</taxon>
        <taxon>Rhizobium/Agrobacterium group</taxon>
        <taxon>Agrobacterium</taxon>
        <taxon>Agrobacterium tumefaciens complex</taxon>
    </lineage>
</organism>
<name>A0AAP9E7B3_AGRTU</name>
<evidence type="ECO:0000256" key="6">
    <source>
        <dbReference type="PROSITE-ProRule" id="PRU01016"/>
    </source>
</evidence>
<evidence type="ECO:0000256" key="2">
    <source>
        <dbReference type="ARBA" id="ARBA00022679"/>
    </source>
</evidence>
<dbReference type="Gene3D" id="3.40.50.150">
    <property type="entry name" value="Vaccinia Virus protein VP39"/>
    <property type="match status" value="1"/>
</dbReference>
<dbReference type="InterPro" id="IPR031303">
    <property type="entry name" value="C5_meth_CS"/>
</dbReference>
<dbReference type="GO" id="GO:0003886">
    <property type="term" value="F:DNA (cytosine-5-)-methyltransferase activity"/>
    <property type="evidence" value="ECO:0007669"/>
    <property type="project" value="UniProtKB-EC"/>
</dbReference>
<keyword evidence="3 6" id="KW-0949">S-adenosyl-L-methionine</keyword>
<dbReference type="PROSITE" id="PS00094">
    <property type="entry name" value="C5_MTASE_1"/>
    <property type="match status" value="1"/>
</dbReference>
<dbReference type="PROSITE" id="PS51679">
    <property type="entry name" value="SAM_MT_C5"/>
    <property type="match status" value="1"/>
</dbReference>
<evidence type="ECO:0000256" key="8">
    <source>
        <dbReference type="RuleBase" id="RU000417"/>
    </source>
</evidence>
<dbReference type="Pfam" id="PF00145">
    <property type="entry name" value="DNA_methylase"/>
    <property type="match status" value="1"/>
</dbReference>
<proteinExistence type="inferred from homology"/>
<dbReference type="EMBL" id="CP042275">
    <property type="protein sequence ID" value="QDY96310.1"/>
    <property type="molecule type" value="Genomic_DNA"/>
</dbReference>
<dbReference type="REBASE" id="241523">
    <property type="entry name" value="M.Atu186ORF14885P"/>
</dbReference>
<protein>
    <recommendedName>
        <fullName evidence="8">Cytosine-specific methyltransferase</fullName>
        <ecNumber evidence="8">2.1.1.37</ecNumber>
    </recommendedName>
</protein>
<keyword evidence="1 6" id="KW-0489">Methyltransferase</keyword>
<feature type="active site" evidence="6">
    <location>
        <position position="69"/>
    </location>
</feature>
<comment type="catalytic activity">
    <reaction evidence="5 8">
        <text>a 2'-deoxycytidine in DNA + S-adenosyl-L-methionine = a 5-methyl-2'-deoxycytidine in DNA + S-adenosyl-L-homocysteine + H(+)</text>
        <dbReference type="Rhea" id="RHEA:13681"/>
        <dbReference type="Rhea" id="RHEA-COMP:11369"/>
        <dbReference type="Rhea" id="RHEA-COMP:11370"/>
        <dbReference type="ChEBI" id="CHEBI:15378"/>
        <dbReference type="ChEBI" id="CHEBI:57856"/>
        <dbReference type="ChEBI" id="CHEBI:59789"/>
        <dbReference type="ChEBI" id="CHEBI:85452"/>
        <dbReference type="ChEBI" id="CHEBI:85454"/>
        <dbReference type="EC" id="2.1.1.37"/>
    </reaction>
</comment>
<sequence length="441" mass="49127">MRFIDLFAGLGGFHQALERLGHECVFASELDANLAELYEKNFGIKPHGDIRLSWEQVPAHDILCAGFPCQPFSKAGDQLGFACPQWGDLFDYVIRILEAHKPRFLMIENVPNLMKHAGGETWKAVCKRLESSGYAISSNKLSPHMFGVPQSRERAIIVGDREGLSDFNWPLPTHSGDELSITDILDPSPDDARPLTANAVRYLETWQELLDNLPLSTALPSFPIWAMEFGATYPFEGQAPSTLPIEELRQYRGILGQPLSTASDTDADSMLPSYARGEDEFPDWKKAFIRSNRSFYEQNKAVIDRWLPKIESFAPSFQKLEWNWKGGPRNLWKAIIQFRASGIRAKRPNFSPSLVALTTSQVPVIPWERRYMTMRECARLQSMGDLPHLPGVHGATFKALGNAVNVEVMTAVGLALLVGTTSQPRAECSGAVGDHSKARAA</sequence>
<dbReference type="PANTHER" id="PTHR10629:SF52">
    <property type="entry name" value="DNA (CYTOSINE-5)-METHYLTRANSFERASE 1"/>
    <property type="match status" value="1"/>
</dbReference>
<dbReference type="InterPro" id="IPR018117">
    <property type="entry name" value="C5_DNA_meth_AS"/>
</dbReference>
<evidence type="ECO:0000256" key="4">
    <source>
        <dbReference type="ARBA" id="ARBA00022747"/>
    </source>
</evidence>
<keyword evidence="2 6" id="KW-0808">Transferase</keyword>
<dbReference type="GO" id="GO:0032259">
    <property type="term" value="P:methylation"/>
    <property type="evidence" value="ECO:0007669"/>
    <property type="project" value="UniProtKB-KW"/>
</dbReference>
<dbReference type="GO" id="GO:0003677">
    <property type="term" value="F:DNA binding"/>
    <property type="evidence" value="ECO:0007669"/>
    <property type="project" value="TreeGrafter"/>
</dbReference>
<keyword evidence="4" id="KW-0680">Restriction system</keyword>